<evidence type="ECO:0000313" key="11">
    <source>
        <dbReference type="Proteomes" id="UP001213623"/>
    </source>
</evidence>
<gene>
    <name evidence="10" type="ORF">MNAN1_000366d</name>
</gene>
<evidence type="ECO:0000256" key="3">
    <source>
        <dbReference type="ARBA" id="ARBA00022801"/>
    </source>
</evidence>
<dbReference type="PANTHER" id="PTHR14969">
    <property type="entry name" value="SPHINGOSINE-1-PHOSPHATE PHOSPHOHYDROLASE"/>
    <property type="match status" value="1"/>
</dbReference>
<dbReference type="Proteomes" id="UP001213623">
    <property type="component" value="Chromosome 1"/>
</dbReference>
<evidence type="ECO:0000256" key="6">
    <source>
        <dbReference type="ARBA" id="ARBA00023136"/>
    </source>
</evidence>
<feature type="non-terminal residue" evidence="10">
    <location>
        <position position="357"/>
    </location>
</feature>
<keyword evidence="4" id="KW-0256">Endoplasmic reticulum</keyword>
<proteinExistence type="inferred from homology"/>
<keyword evidence="6 8" id="KW-0472">Membrane</keyword>
<dbReference type="GO" id="GO:0042392">
    <property type="term" value="F:sphingosine-1-phosphate phosphatase activity"/>
    <property type="evidence" value="ECO:0007669"/>
    <property type="project" value="TreeGrafter"/>
</dbReference>
<keyword evidence="3" id="KW-0378">Hydrolase</keyword>
<dbReference type="EMBL" id="CP119892">
    <property type="protein sequence ID" value="WFD25402.1"/>
    <property type="molecule type" value="Genomic_DNA"/>
</dbReference>
<dbReference type="InterPro" id="IPR000326">
    <property type="entry name" value="PAP2/HPO"/>
</dbReference>
<dbReference type="SUPFAM" id="SSF48317">
    <property type="entry name" value="Acid phosphatase/Vanadium-dependent haloperoxidase"/>
    <property type="match status" value="1"/>
</dbReference>
<dbReference type="InterPro" id="IPR036938">
    <property type="entry name" value="PAP2/HPO_sf"/>
</dbReference>
<evidence type="ECO:0000313" key="10">
    <source>
        <dbReference type="EMBL" id="WFD25402.1"/>
    </source>
</evidence>
<reference evidence="10" key="1">
    <citation type="submission" date="2023-03" db="EMBL/GenBank/DDBJ databases">
        <title>Mating type loci evolution in Malassezia.</title>
        <authorList>
            <person name="Coelho M.A."/>
        </authorList>
    </citation>
    <scope>NUCLEOTIDE SEQUENCE</scope>
    <source>
        <strain evidence="10">CBS 9557</strain>
    </source>
</reference>
<feature type="domain" description="Phosphatidic acid phosphatase type 2/haloperoxidase" evidence="9">
    <location>
        <begin position="107"/>
        <end position="194"/>
    </location>
</feature>
<dbReference type="AlphaFoldDB" id="A0AAF0J117"/>
<evidence type="ECO:0000256" key="1">
    <source>
        <dbReference type="ARBA" id="ARBA00004477"/>
    </source>
</evidence>
<sequence>MIGPGRSPEHRRSGRPGRSLWGLRSKIQTHVRKSSIHLARHQEHVKHPWLDKYFLYSSVLGSHTFFMLFLPPTYLLLDPKFGRIRKSKRFRANEKDYLCIERPLSPPVRRLVIGSYHLEYGFPSTHSANALGMSIILYYFLTQVRKTMSFLVDYKLMESHTWSKLLSYPLPELLILLYASTVIYGRLYLGMHSLLGVSFHTDLKIALLVPSWGQSPHLERYGSMDTLSKFFDGKVVQVRVQNMLIFVGAFVGVAIGNWRTNNYLYDDLQRLDMVLGTVKRKLPYEVSWGITTFWNYTALQSNQTKLVSSLLFGMSCGGNGSHCPSGHLETLCHSYTKKRDSIGIQDVQELHSWSLNE</sequence>
<dbReference type="PANTHER" id="PTHR14969:SF28">
    <property type="entry name" value="DIHYDROSPHINGOSINE 1-PHOSPHATE PHOSPHATASE LCB3-RELATED"/>
    <property type="match status" value="1"/>
</dbReference>
<feature type="transmembrane region" description="Helical" evidence="8">
    <location>
        <begin position="53"/>
        <end position="77"/>
    </location>
</feature>
<organism evidence="10 11">
    <name type="scientific">Malassezia nana</name>
    <dbReference type="NCBI Taxonomy" id="180528"/>
    <lineage>
        <taxon>Eukaryota</taxon>
        <taxon>Fungi</taxon>
        <taxon>Dikarya</taxon>
        <taxon>Basidiomycota</taxon>
        <taxon>Ustilaginomycotina</taxon>
        <taxon>Malasseziomycetes</taxon>
        <taxon>Malasseziales</taxon>
        <taxon>Malasseziaceae</taxon>
        <taxon>Malassezia</taxon>
    </lineage>
</organism>
<feature type="transmembrane region" description="Helical" evidence="8">
    <location>
        <begin position="165"/>
        <end position="189"/>
    </location>
</feature>
<protein>
    <recommendedName>
        <fullName evidence="9">Phosphatidic acid phosphatase type 2/haloperoxidase domain-containing protein</fullName>
    </recommendedName>
</protein>
<evidence type="ECO:0000259" key="9">
    <source>
        <dbReference type="Pfam" id="PF01569"/>
    </source>
</evidence>
<feature type="transmembrane region" description="Helical" evidence="8">
    <location>
        <begin position="240"/>
        <end position="258"/>
    </location>
</feature>
<evidence type="ECO:0000256" key="2">
    <source>
        <dbReference type="ARBA" id="ARBA00022692"/>
    </source>
</evidence>
<dbReference type="Pfam" id="PF01569">
    <property type="entry name" value="PAP2"/>
    <property type="match status" value="1"/>
</dbReference>
<comment type="similarity">
    <text evidence="7">Belongs to the type 2 lipid phosphate phosphatase family.</text>
</comment>
<keyword evidence="2 8" id="KW-0812">Transmembrane</keyword>
<evidence type="ECO:0000256" key="8">
    <source>
        <dbReference type="SAM" id="Phobius"/>
    </source>
</evidence>
<keyword evidence="5 8" id="KW-1133">Transmembrane helix</keyword>
<keyword evidence="11" id="KW-1185">Reference proteome</keyword>
<comment type="subcellular location">
    <subcellularLocation>
        <location evidence="1">Endoplasmic reticulum membrane</location>
        <topology evidence="1">Multi-pass membrane protein</topology>
    </subcellularLocation>
</comment>
<accession>A0AAF0J117</accession>
<evidence type="ECO:0000256" key="5">
    <source>
        <dbReference type="ARBA" id="ARBA00022989"/>
    </source>
</evidence>
<evidence type="ECO:0000256" key="7">
    <source>
        <dbReference type="ARBA" id="ARBA00038324"/>
    </source>
</evidence>
<evidence type="ECO:0000256" key="4">
    <source>
        <dbReference type="ARBA" id="ARBA00022824"/>
    </source>
</evidence>
<dbReference type="Gene3D" id="1.20.144.10">
    <property type="entry name" value="Phosphatidic acid phosphatase type 2/haloperoxidase"/>
    <property type="match status" value="1"/>
</dbReference>
<dbReference type="GO" id="GO:0005789">
    <property type="term" value="C:endoplasmic reticulum membrane"/>
    <property type="evidence" value="ECO:0007669"/>
    <property type="project" value="UniProtKB-SubCell"/>
</dbReference>
<name>A0AAF0J117_9BASI</name>